<organism evidence="1">
    <name type="scientific">Tanacetum cinerariifolium</name>
    <name type="common">Dalmatian daisy</name>
    <name type="synonym">Chrysanthemum cinerariifolium</name>
    <dbReference type="NCBI Taxonomy" id="118510"/>
    <lineage>
        <taxon>Eukaryota</taxon>
        <taxon>Viridiplantae</taxon>
        <taxon>Streptophyta</taxon>
        <taxon>Embryophyta</taxon>
        <taxon>Tracheophyta</taxon>
        <taxon>Spermatophyta</taxon>
        <taxon>Magnoliopsida</taxon>
        <taxon>eudicotyledons</taxon>
        <taxon>Gunneridae</taxon>
        <taxon>Pentapetalae</taxon>
        <taxon>asterids</taxon>
        <taxon>campanulids</taxon>
        <taxon>Asterales</taxon>
        <taxon>Asteraceae</taxon>
        <taxon>Asteroideae</taxon>
        <taxon>Anthemideae</taxon>
        <taxon>Anthemidinae</taxon>
        <taxon>Tanacetum</taxon>
    </lineage>
</organism>
<evidence type="ECO:0000313" key="1">
    <source>
        <dbReference type="EMBL" id="GFD20679.1"/>
    </source>
</evidence>
<dbReference type="GO" id="GO:0003676">
    <property type="term" value="F:nucleic acid binding"/>
    <property type="evidence" value="ECO:0007669"/>
    <property type="project" value="InterPro"/>
</dbReference>
<feature type="non-terminal residue" evidence="1">
    <location>
        <position position="64"/>
    </location>
</feature>
<dbReference type="AlphaFoldDB" id="A0A699UGQ4"/>
<accession>A0A699UGQ4</accession>
<sequence length="64" mass="7426">MVANQPHRWVWLLPWAEYSYNSSYQSSIQMSPFQAVYERQPLAIIPYPPGSSKVEAVDELLAER</sequence>
<gene>
    <name evidence="1" type="ORF">Tci_892648</name>
</gene>
<name>A0A699UGQ4_TANCI</name>
<dbReference type="EMBL" id="BKCJ011324030">
    <property type="protein sequence ID" value="GFD20679.1"/>
    <property type="molecule type" value="Genomic_DNA"/>
</dbReference>
<dbReference type="InterPro" id="IPR036397">
    <property type="entry name" value="RNaseH_sf"/>
</dbReference>
<proteinExistence type="predicted"/>
<reference evidence="1" key="1">
    <citation type="journal article" date="2019" name="Sci. Rep.">
        <title>Draft genome of Tanacetum cinerariifolium, the natural source of mosquito coil.</title>
        <authorList>
            <person name="Yamashiro T."/>
            <person name="Shiraishi A."/>
            <person name="Satake H."/>
            <person name="Nakayama K."/>
        </authorList>
    </citation>
    <scope>NUCLEOTIDE SEQUENCE</scope>
</reference>
<protein>
    <submittedName>
        <fullName evidence="1">Transposon Ty3-G Gag-Pol polyprotein</fullName>
    </submittedName>
</protein>
<dbReference type="Gene3D" id="3.30.420.10">
    <property type="entry name" value="Ribonuclease H-like superfamily/Ribonuclease H"/>
    <property type="match status" value="1"/>
</dbReference>
<comment type="caution">
    <text evidence="1">The sequence shown here is derived from an EMBL/GenBank/DDBJ whole genome shotgun (WGS) entry which is preliminary data.</text>
</comment>